<accession>A0A6C0BYZ8</accession>
<sequence>MKLNGYETHREDDANSVLHTFSSVDFTFAPLDANGLS</sequence>
<proteinExistence type="predicted"/>
<reference evidence="1" key="1">
    <citation type="journal article" date="2020" name="Nature">
        <title>Giant virus diversity and host interactions through global metagenomics.</title>
        <authorList>
            <person name="Schulz F."/>
            <person name="Roux S."/>
            <person name="Paez-Espino D."/>
            <person name="Jungbluth S."/>
            <person name="Walsh D.A."/>
            <person name="Denef V.J."/>
            <person name="McMahon K.D."/>
            <person name="Konstantinidis K.T."/>
            <person name="Eloe-Fadrosh E.A."/>
            <person name="Kyrpides N.C."/>
            <person name="Woyke T."/>
        </authorList>
    </citation>
    <scope>NUCLEOTIDE SEQUENCE</scope>
    <source>
        <strain evidence="1">GVMAG-M-3300020182-33</strain>
    </source>
</reference>
<protein>
    <submittedName>
        <fullName evidence="1">Uncharacterized protein</fullName>
    </submittedName>
</protein>
<evidence type="ECO:0000313" key="1">
    <source>
        <dbReference type="EMBL" id="QHS97577.1"/>
    </source>
</evidence>
<dbReference type="EMBL" id="MN739300">
    <property type="protein sequence ID" value="QHS97577.1"/>
    <property type="molecule type" value="Genomic_DNA"/>
</dbReference>
<dbReference type="AlphaFoldDB" id="A0A6C0BYZ8"/>
<name>A0A6C0BYZ8_9ZZZZ</name>
<organism evidence="1">
    <name type="scientific">viral metagenome</name>
    <dbReference type="NCBI Taxonomy" id="1070528"/>
    <lineage>
        <taxon>unclassified sequences</taxon>
        <taxon>metagenomes</taxon>
        <taxon>organismal metagenomes</taxon>
    </lineage>
</organism>